<dbReference type="NCBIfam" id="TIGR01494">
    <property type="entry name" value="ATPase_P-type"/>
    <property type="match status" value="2"/>
</dbReference>
<sequence length="1038" mass="110707">MANFYQHPPETALEQFDSDADNGLAEAAVRERREQDGPNALRQTRSRPAWRILIDQLTSIVVLLLLAASGAALLFGQVIEAIAIGAAILVNTLIGFAMELRATRAMEALQRMGKTQTRVLREGHSREIPAYELVPGDIVLLDAGDLVPADLRLLEANRLQCDEAALTGESMPVNKRIEAIESASEVRPEEKDNVKRGAGKGKGEGNEEEDIREEAIEDRKLGSTEEATGKAPPLGERYNMAYKGTAVTQGSGSGVVVATGMETELGHISDLVAQAEQSTTPLEKRLDRLGRRLVWLTLAIAVVVAGAGLIAGKDLLVMLETAIALAIAAVPEGLPVVATLALAQGMRQMARRNAVVKRLSAVETLGAASLIFTDKTGTLTENRMVLAQLALEQGTLRFERPGQTTTEATEGRSQDEHSRHDEDGRRDERHRGGSGDGEVRAGTRITIDGEALDLANELAARAALETGALCNNAELGSQAIPGDSDARAGAGDNADVPAGGTAKAEAGGDGKTNANASAGENAKAETGGSAKADAISNATGDPTEVSLLEAATLAGLHRPELLERWPEQREISFDPDLKMMATVHQSDDGFRIAVKGAPESVLDVCDQVLTANGETSLDDEAREHWQQRSEALAADGLRVLALAQRQAEREDEDPYQRLTLIGLAGLYDPPRRGIQDVIAACQQAGIRIVMGTGDHAATAQAIAAEIGIAGSDEPAIEGARLDDLEQLDDDERRELLERSVFARISPEEKLQLIGLYQDAGWIVGMTGDGVNDAPALKKADIGIAMGQRGTEVARAASDMVLKDDAFATLVAAIEHGRTIFSNIRRFIVYLLSGNLAEIVAVAAAALVAAPLPLLPLQILYINFVSDVMPALALALSPGERGVMQQPPRAPDEPILMRRHWAAVGGYGALIAAPVLIAFAIALGPMQLDTAHAVTISFLTFGFARLWHVLNMRDTESPMLLNEVTRNPYVWIAIAVGVPLLIVATYIAPLAAILSIEIPTLGEWLLILGFSLLPLILVQLGKLVAHHLTRRRRPSQVDS</sequence>
<dbReference type="InterPro" id="IPR059000">
    <property type="entry name" value="ATPase_P-type_domA"/>
</dbReference>
<feature type="transmembrane region" description="Helical" evidence="11">
    <location>
        <begin position="52"/>
        <end position="75"/>
    </location>
</feature>
<dbReference type="SFLD" id="SFLDF00027">
    <property type="entry name" value="p-type_atpase"/>
    <property type="match status" value="1"/>
</dbReference>
<feature type="transmembrane region" description="Helical" evidence="11">
    <location>
        <begin position="929"/>
        <end position="947"/>
    </location>
</feature>
<feature type="transmembrane region" description="Helical" evidence="11">
    <location>
        <begin position="826"/>
        <end position="851"/>
    </location>
</feature>
<comment type="caution">
    <text evidence="13">The sequence shown here is derived from an EMBL/GenBank/DDBJ whole genome shotgun (WGS) entry which is preliminary data.</text>
</comment>
<feature type="region of interest" description="Disordered" evidence="10">
    <location>
        <begin position="481"/>
        <end position="537"/>
    </location>
</feature>
<dbReference type="InterPro" id="IPR023214">
    <property type="entry name" value="HAD_sf"/>
</dbReference>
<dbReference type="EMBL" id="NRSJ01000008">
    <property type="protein sequence ID" value="MBK1704227.1"/>
    <property type="molecule type" value="Genomic_DNA"/>
</dbReference>
<dbReference type="GO" id="GO:1902600">
    <property type="term" value="P:proton transmembrane transport"/>
    <property type="evidence" value="ECO:0007669"/>
    <property type="project" value="TreeGrafter"/>
</dbReference>
<comment type="similarity">
    <text evidence="2">Belongs to the cation transport ATPase (P-type) (TC 3.A.3) family. Type IIA subfamily.</text>
</comment>
<dbReference type="PROSITE" id="PS00154">
    <property type="entry name" value="ATPASE_E1_E2"/>
    <property type="match status" value="1"/>
</dbReference>
<dbReference type="SMART" id="SM00831">
    <property type="entry name" value="Cation_ATPase_N"/>
    <property type="match status" value="1"/>
</dbReference>
<dbReference type="GO" id="GO:0005524">
    <property type="term" value="F:ATP binding"/>
    <property type="evidence" value="ECO:0007669"/>
    <property type="project" value="UniProtKB-KW"/>
</dbReference>
<dbReference type="SFLD" id="SFLDS00003">
    <property type="entry name" value="Haloacid_Dehalogenase"/>
    <property type="match status" value="1"/>
</dbReference>
<dbReference type="GO" id="GO:0005886">
    <property type="term" value="C:plasma membrane"/>
    <property type="evidence" value="ECO:0007669"/>
    <property type="project" value="UniProtKB-SubCell"/>
</dbReference>
<dbReference type="SUPFAM" id="SSF81653">
    <property type="entry name" value="Calcium ATPase, transduction domain A"/>
    <property type="match status" value="1"/>
</dbReference>
<dbReference type="InterPro" id="IPR036412">
    <property type="entry name" value="HAD-like_sf"/>
</dbReference>
<evidence type="ECO:0000259" key="12">
    <source>
        <dbReference type="SMART" id="SM00831"/>
    </source>
</evidence>
<reference evidence="13" key="2">
    <citation type="journal article" date="2020" name="Microorganisms">
        <title>Osmotic Adaptation and Compatible Solute Biosynthesis of Phototrophic Bacteria as Revealed from Genome Analyses.</title>
        <authorList>
            <person name="Imhoff J.F."/>
            <person name="Rahn T."/>
            <person name="Kunzel S."/>
            <person name="Keller A."/>
            <person name="Neulinger S.C."/>
        </authorList>
    </citation>
    <scope>NUCLEOTIDE SEQUENCE</scope>
    <source>
        <strain evidence="13">DSM 11080</strain>
    </source>
</reference>
<dbReference type="AlphaFoldDB" id="A0AAJ0X9X4"/>
<feature type="transmembrane region" description="Helical" evidence="11">
    <location>
        <begin position="323"/>
        <end position="343"/>
    </location>
</feature>
<feature type="transmembrane region" description="Helical" evidence="11">
    <location>
        <begin position="81"/>
        <end position="102"/>
    </location>
</feature>
<reference evidence="13" key="1">
    <citation type="submission" date="2017-08" db="EMBL/GenBank/DDBJ databases">
        <authorList>
            <person name="Imhoff J.F."/>
            <person name="Rahn T."/>
            <person name="Kuenzel S."/>
            <person name="Neulinger S.C."/>
        </authorList>
    </citation>
    <scope>NUCLEOTIDE SEQUENCE</scope>
    <source>
        <strain evidence="13">DSM 11080</strain>
    </source>
</reference>
<dbReference type="GO" id="GO:0016887">
    <property type="term" value="F:ATP hydrolysis activity"/>
    <property type="evidence" value="ECO:0007669"/>
    <property type="project" value="InterPro"/>
</dbReference>
<keyword evidence="14" id="KW-1185">Reference proteome</keyword>
<evidence type="ECO:0000256" key="3">
    <source>
        <dbReference type="ARBA" id="ARBA00022475"/>
    </source>
</evidence>
<feature type="region of interest" description="Disordered" evidence="10">
    <location>
        <begin position="397"/>
        <end position="443"/>
    </location>
</feature>
<dbReference type="GO" id="GO:0030007">
    <property type="term" value="P:intracellular potassium ion homeostasis"/>
    <property type="evidence" value="ECO:0007669"/>
    <property type="project" value="TreeGrafter"/>
</dbReference>
<dbReference type="Proteomes" id="UP001296776">
    <property type="component" value="Unassembled WGS sequence"/>
</dbReference>
<dbReference type="InterPro" id="IPR004014">
    <property type="entry name" value="ATPase_P-typ_cation-transptr_N"/>
</dbReference>
<feature type="transmembrane region" description="Helical" evidence="11">
    <location>
        <begin position="968"/>
        <end position="991"/>
    </location>
</feature>
<evidence type="ECO:0000256" key="11">
    <source>
        <dbReference type="SAM" id="Phobius"/>
    </source>
</evidence>
<feature type="transmembrane region" description="Helical" evidence="11">
    <location>
        <begin position="1003"/>
        <end position="1024"/>
    </location>
</feature>
<dbReference type="SUPFAM" id="SSF81665">
    <property type="entry name" value="Calcium ATPase, transmembrane domain M"/>
    <property type="match status" value="1"/>
</dbReference>
<evidence type="ECO:0000256" key="9">
    <source>
        <dbReference type="ARBA" id="ARBA00023136"/>
    </source>
</evidence>
<dbReference type="InterPro" id="IPR023298">
    <property type="entry name" value="ATPase_P-typ_TM_dom_sf"/>
</dbReference>
<comment type="subcellular location">
    <subcellularLocation>
        <location evidence="1">Cell membrane</location>
        <topology evidence="1">Multi-pass membrane protein</topology>
    </subcellularLocation>
</comment>
<dbReference type="PANTHER" id="PTHR43294">
    <property type="entry name" value="SODIUM/POTASSIUM-TRANSPORTING ATPASE SUBUNIT ALPHA"/>
    <property type="match status" value="1"/>
</dbReference>
<gene>
    <name evidence="13" type="ORF">CKO40_06605</name>
</gene>
<dbReference type="GO" id="GO:0036376">
    <property type="term" value="P:sodium ion export across plasma membrane"/>
    <property type="evidence" value="ECO:0007669"/>
    <property type="project" value="TreeGrafter"/>
</dbReference>
<keyword evidence="3" id="KW-1003">Cell membrane</keyword>
<dbReference type="InterPro" id="IPR023299">
    <property type="entry name" value="ATPase_P-typ_cyto_dom_N"/>
</dbReference>
<evidence type="ECO:0000256" key="8">
    <source>
        <dbReference type="ARBA" id="ARBA00022989"/>
    </source>
</evidence>
<evidence type="ECO:0000256" key="7">
    <source>
        <dbReference type="ARBA" id="ARBA00022967"/>
    </source>
</evidence>
<dbReference type="InterPro" id="IPR050510">
    <property type="entry name" value="Cation_transp_ATPase_P-type"/>
</dbReference>
<feature type="region of interest" description="Disordered" evidence="10">
    <location>
        <begin position="181"/>
        <end position="236"/>
    </location>
</feature>
<dbReference type="SUPFAM" id="SSF56784">
    <property type="entry name" value="HAD-like"/>
    <property type="match status" value="1"/>
</dbReference>
<keyword evidence="5" id="KW-0547">Nucleotide-binding</keyword>
<dbReference type="PRINTS" id="PR00120">
    <property type="entry name" value="HATPASE"/>
</dbReference>
<dbReference type="InterPro" id="IPR018303">
    <property type="entry name" value="ATPase_P-typ_P_site"/>
</dbReference>
<dbReference type="SFLD" id="SFLDG00002">
    <property type="entry name" value="C1.7:_P-type_atpase_like"/>
    <property type="match status" value="1"/>
</dbReference>
<keyword evidence="7" id="KW-1278">Translocase</keyword>
<dbReference type="Pfam" id="PF13246">
    <property type="entry name" value="Cation_ATPase"/>
    <property type="match status" value="1"/>
</dbReference>
<keyword evidence="6" id="KW-0067">ATP-binding</keyword>
<feature type="transmembrane region" description="Helical" evidence="11">
    <location>
        <begin position="857"/>
        <end position="878"/>
    </location>
</feature>
<keyword evidence="4 11" id="KW-0812">Transmembrane</keyword>
<organism evidence="13 14">
    <name type="scientific">Halochromatium glycolicum</name>
    <dbReference type="NCBI Taxonomy" id="85075"/>
    <lineage>
        <taxon>Bacteria</taxon>
        <taxon>Pseudomonadati</taxon>
        <taxon>Pseudomonadota</taxon>
        <taxon>Gammaproteobacteria</taxon>
        <taxon>Chromatiales</taxon>
        <taxon>Chromatiaceae</taxon>
        <taxon>Halochromatium</taxon>
    </lineage>
</organism>
<evidence type="ECO:0000256" key="10">
    <source>
        <dbReference type="SAM" id="MobiDB-lite"/>
    </source>
</evidence>
<evidence type="ECO:0000256" key="4">
    <source>
        <dbReference type="ARBA" id="ARBA00022692"/>
    </source>
</evidence>
<dbReference type="RefSeq" id="WP_200345406.1">
    <property type="nucleotide sequence ID" value="NZ_NRSJ01000008.1"/>
</dbReference>
<evidence type="ECO:0000256" key="1">
    <source>
        <dbReference type="ARBA" id="ARBA00004651"/>
    </source>
</evidence>
<dbReference type="InterPro" id="IPR008250">
    <property type="entry name" value="ATPase_P-typ_transduc_dom_A_sf"/>
</dbReference>
<evidence type="ECO:0000256" key="2">
    <source>
        <dbReference type="ARBA" id="ARBA00005675"/>
    </source>
</evidence>
<dbReference type="GO" id="GO:1990573">
    <property type="term" value="P:potassium ion import across plasma membrane"/>
    <property type="evidence" value="ECO:0007669"/>
    <property type="project" value="TreeGrafter"/>
</dbReference>
<proteinExistence type="inferred from homology"/>
<dbReference type="Gene3D" id="1.20.1110.10">
    <property type="entry name" value="Calcium-transporting ATPase, transmembrane domain"/>
    <property type="match status" value="3"/>
</dbReference>
<evidence type="ECO:0000256" key="6">
    <source>
        <dbReference type="ARBA" id="ARBA00022840"/>
    </source>
</evidence>
<dbReference type="SUPFAM" id="SSF81660">
    <property type="entry name" value="Metal cation-transporting ATPase, ATP-binding domain N"/>
    <property type="match status" value="1"/>
</dbReference>
<dbReference type="GO" id="GO:0005391">
    <property type="term" value="F:P-type sodium:potassium-exchanging transporter activity"/>
    <property type="evidence" value="ECO:0007669"/>
    <property type="project" value="TreeGrafter"/>
</dbReference>
<dbReference type="PRINTS" id="PR00119">
    <property type="entry name" value="CATATPASE"/>
</dbReference>
<dbReference type="Pfam" id="PF00122">
    <property type="entry name" value="E1-E2_ATPase"/>
    <property type="match status" value="1"/>
</dbReference>
<dbReference type="Gene3D" id="3.40.50.1000">
    <property type="entry name" value="HAD superfamily/HAD-like"/>
    <property type="match status" value="2"/>
</dbReference>
<feature type="compositionally biased region" description="Basic and acidic residues" evidence="10">
    <location>
        <begin position="409"/>
        <end position="441"/>
    </location>
</feature>
<feature type="transmembrane region" description="Helical" evidence="11">
    <location>
        <begin position="899"/>
        <end position="923"/>
    </location>
</feature>
<keyword evidence="8 11" id="KW-1133">Transmembrane helix</keyword>
<name>A0AAJ0X9X4_9GAMM</name>
<dbReference type="Gene3D" id="3.40.1110.10">
    <property type="entry name" value="Calcium-transporting ATPase, cytoplasmic domain N"/>
    <property type="match status" value="2"/>
</dbReference>
<feature type="compositionally biased region" description="Basic and acidic residues" evidence="10">
    <location>
        <begin position="213"/>
        <end position="223"/>
    </location>
</feature>
<feature type="transmembrane region" description="Helical" evidence="11">
    <location>
        <begin position="293"/>
        <end position="311"/>
    </location>
</feature>
<dbReference type="GO" id="GO:0006883">
    <property type="term" value="P:intracellular sodium ion homeostasis"/>
    <property type="evidence" value="ECO:0007669"/>
    <property type="project" value="TreeGrafter"/>
</dbReference>
<accession>A0AAJ0X9X4</accession>
<dbReference type="Pfam" id="PF00690">
    <property type="entry name" value="Cation_ATPase_N"/>
    <property type="match status" value="1"/>
</dbReference>
<feature type="compositionally biased region" description="Basic and acidic residues" evidence="10">
    <location>
        <begin position="181"/>
        <end position="205"/>
    </location>
</feature>
<evidence type="ECO:0000256" key="5">
    <source>
        <dbReference type="ARBA" id="ARBA00022741"/>
    </source>
</evidence>
<dbReference type="PANTHER" id="PTHR43294:SF21">
    <property type="entry name" value="CATION TRANSPORTING ATPASE"/>
    <property type="match status" value="1"/>
</dbReference>
<dbReference type="InterPro" id="IPR044492">
    <property type="entry name" value="P_typ_ATPase_HD_dom"/>
</dbReference>
<keyword evidence="9 11" id="KW-0472">Membrane</keyword>
<protein>
    <recommendedName>
        <fullName evidence="12">Cation-transporting P-type ATPase N-terminal domain-containing protein</fullName>
    </recommendedName>
</protein>
<dbReference type="InterPro" id="IPR006068">
    <property type="entry name" value="ATPase_P-typ_cation-transptr_C"/>
</dbReference>
<dbReference type="Pfam" id="PF00689">
    <property type="entry name" value="Cation_ATPase_C"/>
    <property type="match status" value="1"/>
</dbReference>
<dbReference type="Gene3D" id="2.70.150.10">
    <property type="entry name" value="Calcium-transporting ATPase, cytoplasmic transduction domain A"/>
    <property type="match status" value="2"/>
</dbReference>
<feature type="domain" description="Cation-transporting P-type ATPase N-terminal" evidence="12">
    <location>
        <begin position="3"/>
        <end position="77"/>
    </location>
</feature>
<evidence type="ECO:0000313" key="14">
    <source>
        <dbReference type="Proteomes" id="UP001296776"/>
    </source>
</evidence>
<dbReference type="InterPro" id="IPR001757">
    <property type="entry name" value="P_typ_ATPase"/>
</dbReference>
<evidence type="ECO:0000313" key="13">
    <source>
        <dbReference type="EMBL" id="MBK1704227.1"/>
    </source>
</evidence>